<proteinExistence type="predicted"/>
<comment type="caution">
    <text evidence="1">The sequence shown here is derived from an EMBL/GenBank/DDBJ whole genome shotgun (WGS) entry which is preliminary data.</text>
</comment>
<dbReference type="Proteomes" id="UP001367508">
    <property type="component" value="Unassembled WGS sequence"/>
</dbReference>
<dbReference type="Gene3D" id="3.40.50.1820">
    <property type="entry name" value="alpha/beta hydrolase"/>
    <property type="match status" value="1"/>
</dbReference>
<dbReference type="SUPFAM" id="SSF53474">
    <property type="entry name" value="alpha/beta-Hydrolases"/>
    <property type="match status" value="1"/>
</dbReference>
<accession>A0AAN9LSM6</accession>
<keyword evidence="2" id="KW-1185">Reference proteome</keyword>
<sequence>MNRDVAIKLLEGICHKINLNCRNLVTLLTGPNCCINSSAEDIFLNHGPQPTATKNLIHLSQMIRTGQVAKYDYGLQNMLHYGQLIPPIYEMTKIPNEFPLFFSYGGKDSLSDVNDVHVLLNDLKDHNGNKLVVLFKEDYGHLDFVMSVNAKQIIYDPLITFFNVN</sequence>
<organism evidence="1 2">
    <name type="scientific">Canavalia gladiata</name>
    <name type="common">Sword bean</name>
    <name type="synonym">Dolichos gladiatus</name>
    <dbReference type="NCBI Taxonomy" id="3824"/>
    <lineage>
        <taxon>Eukaryota</taxon>
        <taxon>Viridiplantae</taxon>
        <taxon>Streptophyta</taxon>
        <taxon>Embryophyta</taxon>
        <taxon>Tracheophyta</taxon>
        <taxon>Spermatophyta</taxon>
        <taxon>Magnoliopsida</taxon>
        <taxon>eudicotyledons</taxon>
        <taxon>Gunneridae</taxon>
        <taxon>Pentapetalae</taxon>
        <taxon>rosids</taxon>
        <taxon>fabids</taxon>
        <taxon>Fabales</taxon>
        <taxon>Fabaceae</taxon>
        <taxon>Papilionoideae</taxon>
        <taxon>50 kb inversion clade</taxon>
        <taxon>NPAAA clade</taxon>
        <taxon>indigoferoid/millettioid clade</taxon>
        <taxon>Phaseoleae</taxon>
        <taxon>Canavalia</taxon>
    </lineage>
</organism>
<evidence type="ECO:0000313" key="2">
    <source>
        <dbReference type="Proteomes" id="UP001367508"/>
    </source>
</evidence>
<protein>
    <recommendedName>
        <fullName evidence="3">Triacylglycerol lipase</fullName>
    </recommendedName>
</protein>
<dbReference type="EMBL" id="JAYMYQ010000004">
    <property type="protein sequence ID" value="KAK7339352.1"/>
    <property type="molecule type" value="Genomic_DNA"/>
</dbReference>
<name>A0AAN9LSM6_CANGL</name>
<evidence type="ECO:0000313" key="1">
    <source>
        <dbReference type="EMBL" id="KAK7339352.1"/>
    </source>
</evidence>
<reference evidence="1 2" key="1">
    <citation type="submission" date="2024-01" db="EMBL/GenBank/DDBJ databases">
        <title>The genomes of 5 underutilized Papilionoideae crops provide insights into root nodulation and disease resistanc.</title>
        <authorList>
            <person name="Jiang F."/>
        </authorList>
    </citation>
    <scope>NUCLEOTIDE SEQUENCE [LARGE SCALE GENOMIC DNA]</scope>
    <source>
        <strain evidence="1">LVBAO_FW01</strain>
        <tissue evidence="1">Leaves</tissue>
    </source>
</reference>
<gene>
    <name evidence="1" type="ORF">VNO77_20013</name>
</gene>
<dbReference type="PANTHER" id="PTHR11005">
    <property type="entry name" value="LYSOSOMAL ACID LIPASE-RELATED"/>
    <property type="match status" value="1"/>
</dbReference>
<evidence type="ECO:0008006" key="3">
    <source>
        <dbReference type="Google" id="ProtNLM"/>
    </source>
</evidence>
<dbReference type="AlphaFoldDB" id="A0AAN9LSM6"/>
<dbReference type="InterPro" id="IPR029058">
    <property type="entry name" value="AB_hydrolase_fold"/>
</dbReference>